<sequence length="200" mass="22775">MQTTNESSPLLASEEVMDNVRQRVQHRIAGHFMGAMGAETDSHAESSEKSKLSEHIDEKTEREIEKTFGKHRRKESAYSIQNVLWLITSIAVFYYTDFYIACRYDQRVNRVWFNVGAILVLVNLCIGAFLIVYITYIKKVSSDDWETHYPAAIPIATGSFIMGAVCVTVGLWPLWNILTPVILFILFMGMIVTLAMLPNF</sequence>
<feature type="transmembrane region" description="Helical" evidence="1">
    <location>
        <begin position="115"/>
        <end position="137"/>
    </location>
</feature>
<keyword evidence="1" id="KW-0472">Membrane</keyword>
<dbReference type="OrthoDB" id="58903at2759"/>
<keyword evidence="1" id="KW-1133">Transmembrane helix</keyword>
<evidence type="ECO:0000313" key="3">
    <source>
        <dbReference type="EnsemblMetazoa" id="G16304.1:cds"/>
    </source>
</evidence>
<dbReference type="EMBL" id="JH816162">
    <property type="protein sequence ID" value="EKC28930.1"/>
    <property type="molecule type" value="Genomic_DNA"/>
</dbReference>
<organism evidence="2">
    <name type="scientific">Magallana gigas</name>
    <name type="common">Pacific oyster</name>
    <name type="synonym">Crassostrea gigas</name>
    <dbReference type="NCBI Taxonomy" id="29159"/>
    <lineage>
        <taxon>Eukaryota</taxon>
        <taxon>Metazoa</taxon>
        <taxon>Spiralia</taxon>
        <taxon>Lophotrochozoa</taxon>
        <taxon>Mollusca</taxon>
        <taxon>Bivalvia</taxon>
        <taxon>Autobranchia</taxon>
        <taxon>Pteriomorphia</taxon>
        <taxon>Ostreida</taxon>
        <taxon>Ostreoidea</taxon>
        <taxon>Ostreidae</taxon>
        <taxon>Magallana</taxon>
    </lineage>
</organism>
<dbReference type="HOGENOM" id="CLU_117906_0_0_1"/>
<dbReference type="EnsemblMetazoa" id="G16304.1">
    <property type="protein sequence ID" value="G16304.1:cds"/>
    <property type="gene ID" value="G16304"/>
</dbReference>
<evidence type="ECO:0000313" key="2">
    <source>
        <dbReference type="EMBL" id="EKC28930.1"/>
    </source>
</evidence>
<reference evidence="3" key="2">
    <citation type="submission" date="2022-08" db="UniProtKB">
        <authorList>
            <consortium name="EnsemblMetazoa"/>
        </authorList>
    </citation>
    <scope>IDENTIFICATION</scope>
    <source>
        <strain evidence="3">05x7-T-G4-1.051#20</strain>
    </source>
</reference>
<evidence type="ECO:0008006" key="5">
    <source>
        <dbReference type="Google" id="ProtNLM"/>
    </source>
</evidence>
<dbReference type="Proteomes" id="UP000005408">
    <property type="component" value="Unassembled WGS sequence"/>
</dbReference>
<protein>
    <recommendedName>
        <fullName evidence="5">Transmembrane protein 128</fullName>
    </recommendedName>
</protein>
<feature type="transmembrane region" description="Helical" evidence="1">
    <location>
        <begin position="149"/>
        <end position="171"/>
    </location>
</feature>
<dbReference type="AlphaFoldDB" id="K1QJ82"/>
<gene>
    <name evidence="2" type="ORF">CGI_10016433</name>
</gene>
<proteinExistence type="predicted"/>
<keyword evidence="4" id="KW-1185">Reference proteome</keyword>
<keyword evidence="1" id="KW-0812">Transmembrane</keyword>
<evidence type="ECO:0000313" key="4">
    <source>
        <dbReference type="Proteomes" id="UP000005408"/>
    </source>
</evidence>
<feature type="transmembrane region" description="Helical" evidence="1">
    <location>
        <begin position="177"/>
        <end position="197"/>
    </location>
</feature>
<evidence type="ECO:0000256" key="1">
    <source>
        <dbReference type="SAM" id="Phobius"/>
    </source>
</evidence>
<dbReference type="InterPro" id="IPR033579">
    <property type="entry name" value="TMEM128"/>
</dbReference>
<reference evidence="2" key="1">
    <citation type="journal article" date="2012" name="Nature">
        <title>The oyster genome reveals stress adaptation and complexity of shell formation.</title>
        <authorList>
            <person name="Zhang G."/>
            <person name="Fang X."/>
            <person name="Guo X."/>
            <person name="Li L."/>
            <person name="Luo R."/>
            <person name="Xu F."/>
            <person name="Yang P."/>
            <person name="Zhang L."/>
            <person name="Wang X."/>
            <person name="Qi H."/>
            <person name="Xiong Z."/>
            <person name="Que H."/>
            <person name="Xie Y."/>
            <person name="Holland P.W."/>
            <person name="Paps J."/>
            <person name="Zhu Y."/>
            <person name="Wu F."/>
            <person name="Chen Y."/>
            <person name="Wang J."/>
            <person name="Peng C."/>
            <person name="Meng J."/>
            <person name="Yang L."/>
            <person name="Liu J."/>
            <person name="Wen B."/>
            <person name="Zhang N."/>
            <person name="Huang Z."/>
            <person name="Zhu Q."/>
            <person name="Feng Y."/>
            <person name="Mount A."/>
            <person name="Hedgecock D."/>
            <person name="Xu Z."/>
            <person name="Liu Y."/>
            <person name="Domazet-Loso T."/>
            <person name="Du Y."/>
            <person name="Sun X."/>
            <person name="Zhang S."/>
            <person name="Liu B."/>
            <person name="Cheng P."/>
            <person name="Jiang X."/>
            <person name="Li J."/>
            <person name="Fan D."/>
            <person name="Wang W."/>
            <person name="Fu W."/>
            <person name="Wang T."/>
            <person name="Wang B."/>
            <person name="Zhang J."/>
            <person name="Peng Z."/>
            <person name="Li Y."/>
            <person name="Li N."/>
            <person name="Wang J."/>
            <person name="Chen M."/>
            <person name="He Y."/>
            <person name="Tan F."/>
            <person name="Song X."/>
            <person name="Zheng Q."/>
            <person name="Huang R."/>
            <person name="Yang H."/>
            <person name="Du X."/>
            <person name="Chen L."/>
            <person name="Yang M."/>
            <person name="Gaffney P.M."/>
            <person name="Wang S."/>
            <person name="Luo L."/>
            <person name="She Z."/>
            <person name="Ming Y."/>
            <person name="Huang W."/>
            <person name="Zhang S."/>
            <person name="Huang B."/>
            <person name="Zhang Y."/>
            <person name="Qu T."/>
            <person name="Ni P."/>
            <person name="Miao G."/>
            <person name="Wang J."/>
            <person name="Wang Q."/>
            <person name="Steinberg C.E."/>
            <person name="Wang H."/>
            <person name="Li N."/>
            <person name="Qian L."/>
            <person name="Zhang G."/>
            <person name="Li Y."/>
            <person name="Yang H."/>
            <person name="Liu X."/>
            <person name="Wang J."/>
            <person name="Yin Y."/>
            <person name="Wang J."/>
        </authorList>
    </citation>
    <scope>NUCLEOTIDE SEQUENCE [LARGE SCALE GENOMIC DNA]</scope>
    <source>
        <strain evidence="2">05x7-T-G4-1.051#20</strain>
    </source>
</reference>
<accession>K1QJ82</accession>
<dbReference type="Pfam" id="PF20479">
    <property type="entry name" value="TMEM128"/>
    <property type="match status" value="1"/>
</dbReference>
<name>K1QJ82_MAGGI</name>
<feature type="transmembrane region" description="Helical" evidence="1">
    <location>
        <begin position="76"/>
        <end position="95"/>
    </location>
</feature>
<dbReference type="PANTHER" id="PTHR31134:SF1">
    <property type="entry name" value="TRANSMEMBRANE PROTEIN 128"/>
    <property type="match status" value="1"/>
</dbReference>
<dbReference type="PANTHER" id="PTHR31134">
    <property type="entry name" value="TRANSMEMBRANE PROTEIN 128"/>
    <property type="match status" value="1"/>
</dbReference>